<keyword evidence="4" id="KW-1185">Reference proteome</keyword>
<name>A0ABR7QWM0_9GAMM</name>
<dbReference type="PANTHER" id="PTHR30035">
    <property type="entry name" value="LIPOPROTEIN VACJ-RELATED"/>
    <property type="match status" value="1"/>
</dbReference>
<dbReference type="InterPro" id="IPR007428">
    <property type="entry name" value="MlaA"/>
</dbReference>
<dbReference type="Pfam" id="PF04333">
    <property type="entry name" value="MlaA"/>
    <property type="match status" value="1"/>
</dbReference>
<evidence type="ECO:0000313" key="4">
    <source>
        <dbReference type="Proteomes" id="UP000651208"/>
    </source>
</evidence>
<reference evidence="3 4" key="1">
    <citation type="submission" date="2020-06" db="EMBL/GenBank/DDBJ databases">
        <title>Frischella cerana isolated from Apis cerana gut homogenate.</title>
        <authorList>
            <person name="Wolter L.A."/>
            <person name="Suenami S."/>
            <person name="Miyazaki R."/>
        </authorList>
    </citation>
    <scope>NUCLEOTIDE SEQUENCE [LARGE SCALE GENOMIC DNA]</scope>
    <source>
        <strain evidence="3 4">Ac13</strain>
    </source>
</reference>
<dbReference type="PRINTS" id="PR01805">
    <property type="entry name" value="VACJLIPOPROT"/>
</dbReference>
<accession>A0ABR7QWM0</accession>
<gene>
    <name evidence="3" type="ORF">FcAc13_04680</name>
</gene>
<keyword evidence="3" id="KW-0449">Lipoprotein</keyword>
<organism evidence="3 4">
    <name type="scientific">Frischella japonica</name>
    <dbReference type="NCBI Taxonomy" id="2741544"/>
    <lineage>
        <taxon>Bacteria</taxon>
        <taxon>Pseudomonadati</taxon>
        <taxon>Pseudomonadota</taxon>
        <taxon>Gammaproteobacteria</taxon>
        <taxon>Orbales</taxon>
        <taxon>Orbaceae</taxon>
        <taxon>Frischella</taxon>
    </lineage>
</organism>
<sequence length="271" mass="30229">MLQYKSHVNKLSNNEIVSVKKIKILSLLLVIVTLNGCATYNAESNDYSDPLSGFNSKMFDFNYYILDPYLLRPVAVAWKDYIPSPIRSGISGVSSNLTEPASMVNSLLEGNVHQAGTHMARFMLNTVFGFGGLLDVASMADPQLSKGNRHTFGSVLGHYDVPYGPYVVLPFYGQATLRQDGGSFVDYLYPPLSSLTVEMSIARYLLDGIEARAQAIQYEELLNSSNDPYNFMRNAYFQRNDFLATGGTINEKRQQQREQLLGDSLDDIDSE</sequence>
<comment type="caution">
    <text evidence="3">The sequence shown here is derived from an EMBL/GenBank/DDBJ whole genome shotgun (WGS) entry which is preliminary data.</text>
</comment>
<dbReference type="PANTHER" id="PTHR30035:SF3">
    <property type="entry name" value="INTERMEMBRANE PHOSPHOLIPID TRANSPORT SYSTEM LIPOPROTEIN MLAA"/>
    <property type="match status" value="1"/>
</dbReference>
<evidence type="ECO:0000256" key="2">
    <source>
        <dbReference type="ARBA" id="ARBA00022729"/>
    </source>
</evidence>
<evidence type="ECO:0000313" key="3">
    <source>
        <dbReference type="EMBL" id="MBC9130602.1"/>
    </source>
</evidence>
<keyword evidence="2" id="KW-0732">Signal</keyword>
<proteinExistence type="inferred from homology"/>
<comment type="similarity">
    <text evidence="1">Belongs to the MlaA family.</text>
</comment>
<dbReference type="EMBL" id="JABURY010000010">
    <property type="protein sequence ID" value="MBC9130602.1"/>
    <property type="molecule type" value="Genomic_DNA"/>
</dbReference>
<evidence type="ECO:0000256" key="1">
    <source>
        <dbReference type="ARBA" id="ARBA00010634"/>
    </source>
</evidence>
<protein>
    <submittedName>
        <fullName evidence="3">VacJ family lipoprotein</fullName>
    </submittedName>
</protein>
<dbReference type="Proteomes" id="UP000651208">
    <property type="component" value="Unassembled WGS sequence"/>
</dbReference>